<dbReference type="Proteomes" id="UP000266841">
    <property type="component" value="Unassembled WGS sequence"/>
</dbReference>
<comment type="caution">
    <text evidence="2">The sequence shown here is derived from an EMBL/GenBank/DDBJ whole genome shotgun (WGS) entry which is preliminary data.</text>
</comment>
<feature type="compositionally biased region" description="Basic and acidic residues" evidence="1">
    <location>
        <begin position="406"/>
        <end position="421"/>
    </location>
</feature>
<name>K0TEZ5_THAOC</name>
<evidence type="ECO:0000313" key="3">
    <source>
        <dbReference type="Proteomes" id="UP000266841"/>
    </source>
</evidence>
<feature type="compositionally biased region" description="Basic and acidic residues" evidence="1">
    <location>
        <begin position="263"/>
        <end position="276"/>
    </location>
</feature>
<proteinExistence type="predicted"/>
<evidence type="ECO:0000256" key="1">
    <source>
        <dbReference type="SAM" id="MobiDB-lite"/>
    </source>
</evidence>
<accession>K0TEZ5</accession>
<feature type="compositionally biased region" description="Low complexity" evidence="1">
    <location>
        <begin position="179"/>
        <end position="191"/>
    </location>
</feature>
<sequence length="443" mass="47432">MLAIPPTPTAVMSLWPAHDEERSRGCIAIPPPTHTSGATYSNNGPSIAPIALSGTSQNMARDIPTPATAAMIHPDGVGPPHARRILVQRHSQSKKASEQASSSSSRLGRFRLRVLAKQKDLYKLMTADTSQVADGRTPPPPTASEDTPRSADDGRLGTRSDGRDRLLPTTGAAYGGQGLSSSLNGRRPSSSQWSPIGVAEQQPDVASSLGPVPSLPFTAAAGKAPPPSHPDVTTRPRRSKPMGVGQSSKASSPLDRMMMESMECDRSLGLHDEDSSRPSSLDGGSSAPSSERPPPTTSSSVMIRRKSRPRHRSIPAEEVRGVLRRRPRYTRSASEPCVHPGVDGPEDSSNNGRRRRRSSMPYFSDPPGDIPKRLAGSSCSSLDYLGDGGSSDDDDRGSCDDDEDDHDHADKRHSNTSHDRASSWVPLGVDFSPSMEVYVFQKD</sequence>
<dbReference type="AlphaFoldDB" id="K0TEZ5"/>
<gene>
    <name evidence="2" type="ORF">THAOC_02263</name>
</gene>
<protein>
    <submittedName>
        <fullName evidence="2">Uncharacterized protein</fullName>
    </submittedName>
</protein>
<feature type="region of interest" description="Disordered" evidence="1">
    <location>
        <begin position="126"/>
        <end position="428"/>
    </location>
</feature>
<dbReference type="EMBL" id="AGNL01002613">
    <property type="protein sequence ID" value="EJK75990.1"/>
    <property type="molecule type" value="Genomic_DNA"/>
</dbReference>
<feature type="compositionally biased region" description="Basic residues" evidence="1">
    <location>
        <begin position="303"/>
        <end position="313"/>
    </location>
</feature>
<feature type="compositionally biased region" description="Acidic residues" evidence="1">
    <location>
        <begin position="390"/>
        <end position="405"/>
    </location>
</feature>
<keyword evidence="3" id="KW-1185">Reference proteome</keyword>
<reference evidence="2 3" key="1">
    <citation type="journal article" date="2012" name="Genome Biol.">
        <title>Genome and low-iron response of an oceanic diatom adapted to chronic iron limitation.</title>
        <authorList>
            <person name="Lommer M."/>
            <person name="Specht M."/>
            <person name="Roy A.S."/>
            <person name="Kraemer L."/>
            <person name="Andreson R."/>
            <person name="Gutowska M.A."/>
            <person name="Wolf J."/>
            <person name="Bergner S.V."/>
            <person name="Schilhabel M.B."/>
            <person name="Klostermeier U.C."/>
            <person name="Beiko R.G."/>
            <person name="Rosenstiel P."/>
            <person name="Hippler M."/>
            <person name="Laroche J."/>
        </authorList>
    </citation>
    <scope>NUCLEOTIDE SEQUENCE [LARGE SCALE GENOMIC DNA]</scope>
    <source>
        <strain evidence="2 3">CCMP1005</strain>
    </source>
</reference>
<feature type="compositionally biased region" description="Low complexity" evidence="1">
    <location>
        <begin position="277"/>
        <end position="290"/>
    </location>
</feature>
<evidence type="ECO:0000313" key="2">
    <source>
        <dbReference type="EMBL" id="EJK75990.1"/>
    </source>
</evidence>
<feature type="compositionally biased region" description="Basic and acidic residues" evidence="1">
    <location>
        <begin position="146"/>
        <end position="166"/>
    </location>
</feature>
<organism evidence="2 3">
    <name type="scientific">Thalassiosira oceanica</name>
    <name type="common">Marine diatom</name>
    <dbReference type="NCBI Taxonomy" id="159749"/>
    <lineage>
        <taxon>Eukaryota</taxon>
        <taxon>Sar</taxon>
        <taxon>Stramenopiles</taxon>
        <taxon>Ochrophyta</taxon>
        <taxon>Bacillariophyta</taxon>
        <taxon>Coscinodiscophyceae</taxon>
        <taxon>Thalassiosirophycidae</taxon>
        <taxon>Thalassiosirales</taxon>
        <taxon>Thalassiosiraceae</taxon>
        <taxon>Thalassiosira</taxon>
    </lineage>
</organism>
<feature type="compositionally biased region" description="Low complexity" evidence="1">
    <location>
        <begin position="376"/>
        <end position="385"/>
    </location>
</feature>